<protein>
    <recommendedName>
        <fullName evidence="9">Membrane spanning 4-domains A4A</fullName>
    </recommendedName>
</protein>
<feature type="transmembrane region" description="Helical" evidence="6">
    <location>
        <begin position="110"/>
        <end position="127"/>
    </location>
</feature>
<reference evidence="7" key="3">
    <citation type="submission" date="2025-09" db="UniProtKB">
        <authorList>
            <consortium name="Ensembl"/>
        </authorList>
    </citation>
    <scope>IDENTIFICATION</scope>
</reference>
<dbReference type="GO" id="GO:0005794">
    <property type="term" value="C:Golgi apparatus"/>
    <property type="evidence" value="ECO:0007669"/>
    <property type="project" value="TreeGrafter"/>
</dbReference>
<proteinExistence type="inferred from homology"/>
<feature type="transmembrane region" description="Helical" evidence="6">
    <location>
        <begin position="178"/>
        <end position="197"/>
    </location>
</feature>
<keyword evidence="4 6" id="KW-1133">Transmembrane helix</keyword>
<evidence type="ECO:0000313" key="8">
    <source>
        <dbReference type="Proteomes" id="UP000472268"/>
    </source>
</evidence>
<feature type="transmembrane region" description="Helical" evidence="6">
    <location>
        <begin position="139"/>
        <end position="158"/>
    </location>
</feature>
<dbReference type="OrthoDB" id="10071849at2759"/>
<dbReference type="RefSeq" id="XP_029770784.1">
    <property type="nucleotide sequence ID" value="XM_029914924.1"/>
</dbReference>
<organism evidence="7 8">
    <name type="scientific">Suricata suricatta</name>
    <name type="common">Meerkat</name>
    <dbReference type="NCBI Taxonomy" id="37032"/>
    <lineage>
        <taxon>Eukaryota</taxon>
        <taxon>Metazoa</taxon>
        <taxon>Chordata</taxon>
        <taxon>Craniata</taxon>
        <taxon>Vertebrata</taxon>
        <taxon>Euteleostomi</taxon>
        <taxon>Mammalia</taxon>
        <taxon>Eutheria</taxon>
        <taxon>Laurasiatheria</taxon>
        <taxon>Carnivora</taxon>
        <taxon>Feliformia</taxon>
        <taxon>Herpestidae</taxon>
        <taxon>Suricata</taxon>
    </lineage>
</organism>
<keyword evidence="5 6" id="KW-0472">Membrane</keyword>
<dbReference type="PANTHER" id="PTHR23320">
    <property type="entry name" value="MEMBRANE-SPANNING 4-DOMAINS SUBFAMILY A MS4A -RELATED"/>
    <property type="match status" value="1"/>
</dbReference>
<feature type="transmembrane region" description="Helical" evidence="6">
    <location>
        <begin position="67"/>
        <end position="98"/>
    </location>
</feature>
<reference evidence="7 8" key="1">
    <citation type="submission" date="2019-05" db="EMBL/GenBank/DDBJ databases">
        <title>A Chromosome-scale Meerkat (S. suricatta) Genome Assembly.</title>
        <authorList>
            <person name="Dudchenko O."/>
            <person name="Lieberman Aiden E."/>
            <person name="Tung J."/>
            <person name="Barreiro L.B."/>
            <person name="Clutton-Brock T.H."/>
        </authorList>
    </citation>
    <scope>NUCLEOTIDE SEQUENCE [LARGE SCALE GENOMIC DNA]</scope>
</reference>
<accession>A0A673TQJ2</accession>
<dbReference type="InterPro" id="IPR030417">
    <property type="entry name" value="MS4A"/>
</dbReference>
<dbReference type="Pfam" id="PF04103">
    <property type="entry name" value="CD20"/>
    <property type="match status" value="1"/>
</dbReference>
<dbReference type="OMA" id="CSSRGMQ"/>
<name>A0A673TQJ2_SURSU</name>
<dbReference type="GeneID" id="115271946"/>
<dbReference type="AlphaFoldDB" id="A0A673TQJ2"/>
<dbReference type="PANTHER" id="PTHR23320:SF148">
    <property type="entry name" value="MEMBRANE SPANNING 4-DOMAINS A4A"/>
    <property type="match status" value="1"/>
</dbReference>
<keyword evidence="3 6" id="KW-0812">Transmembrane</keyword>
<dbReference type="GO" id="GO:0005886">
    <property type="term" value="C:plasma membrane"/>
    <property type="evidence" value="ECO:0007669"/>
    <property type="project" value="TreeGrafter"/>
</dbReference>
<gene>
    <name evidence="7" type="primary">LOC115271946</name>
</gene>
<evidence type="ECO:0000256" key="1">
    <source>
        <dbReference type="ARBA" id="ARBA00004141"/>
    </source>
</evidence>
<reference evidence="7" key="2">
    <citation type="submission" date="2025-08" db="UniProtKB">
        <authorList>
            <consortium name="Ensembl"/>
        </authorList>
    </citation>
    <scope>IDENTIFICATION</scope>
</reference>
<evidence type="ECO:0000313" key="7">
    <source>
        <dbReference type="Ensembl" id="ENSSSUP00005011279.1"/>
    </source>
</evidence>
<evidence type="ECO:0000256" key="5">
    <source>
        <dbReference type="ARBA" id="ARBA00023136"/>
    </source>
</evidence>
<comment type="subcellular location">
    <subcellularLocation>
        <location evidence="1">Membrane</location>
        <topology evidence="1">Multi-pass membrane protein</topology>
    </subcellularLocation>
</comment>
<evidence type="ECO:0008006" key="9">
    <source>
        <dbReference type="Google" id="ProtNLM"/>
    </source>
</evidence>
<evidence type="ECO:0000256" key="2">
    <source>
        <dbReference type="ARBA" id="ARBA00009565"/>
    </source>
</evidence>
<dbReference type="Ensembl" id="ENSSSUT00005012908.1">
    <property type="protein sequence ID" value="ENSSSUP00005011279.1"/>
    <property type="gene ID" value="ENSSSUG00005007232.1"/>
</dbReference>
<evidence type="ECO:0000256" key="3">
    <source>
        <dbReference type="ARBA" id="ARBA00022692"/>
    </source>
</evidence>
<comment type="similarity">
    <text evidence="2">Belongs to the MS4A family.</text>
</comment>
<sequence length="235" mass="26055">MVLKNRALEELSLPTWCSSRGMQSTKDYVDTPRGATGWFGPNPLKKDIIQEDQTNNLKIFLKGEPQILGVAQILIGVMKVCLFALILCFHSPGIYYYWCHPLTMVSGYPIWGSLFFFFSGAVSIAAGRKMTLNLIKGSLGMNMLSAVTGMIGILMLIVELSNMLGTEKRCLILRIFEIMTLVLSLLEVSIAISISVFGGKVTCFVTQVVVIQSTNDKVSSAIDSHEHVYEELEFE</sequence>
<keyword evidence="8" id="KW-1185">Reference proteome</keyword>
<dbReference type="InterPro" id="IPR007237">
    <property type="entry name" value="CD20-like"/>
</dbReference>
<evidence type="ECO:0000256" key="6">
    <source>
        <dbReference type="SAM" id="Phobius"/>
    </source>
</evidence>
<dbReference type="Proteomes" id="UP000472268">
    <property type="component" value="Chromosome 11"/>
</dbReference>
<evidence type="ECO:0000256" key="4">
    <source>
        <dbReference type="ARBA" id="ARBA00022989"/>
    </source>
</evidence>